<feature type="transmembrane region" description="Helical" evidence="1">
    <location>
        <begin position="85"/>
        <end position="106"/>
    </location>
</feature>
<evidence type="ECO:0000313" key="2">
    <source>
        <dbReference type="EMBL" id="GFR66091.1"/>
    </source>
</evidence>
<evidence type="ECO:0000313" key="3">
    <source>
        <dbReference type="Proteomes" id="UP000762676"/>
    </source>
</evidence>
<dbReference type="EMBL" id="BMAT01011069">
    <property type="protein sequence ID" value="GFR66091.1"/>
    <property type="molecule type" value="Genomic_DNA"/>
</dbReference>
<dbReference type="Proteomes" id="UP000762676">
    <property type="component" value="Unassembled WGS sequence"/>
</dbReference>
<evidence type="ECO:0000256" key="1">
    <source>
        <dbReference type="SAM" id="Phobius"/>
    </source>
</evidence>
<accession>A0AAV4EZ86</accession>
<sequence>MPHSLTTSFAPRCLTRLPPRSPLDASLACRLVRPSMPHSLAPLYPFASPSVPARSARSARSLYPFASPSVPARCRRAPHLMRRRLFAASFTLGAVAASFTLGAVGVEGSACCLSGSLAFR</sequence>
<keyword evidence="1" id="KW-1133">Transmembrane helix</keyword>
<comment type="caution">
    <text evidence="2">The sequence shown here is derived from an EMBL/GenBank/DDBJ whole genome shotgun (WGS) entry which is preliminary data.</text>
</comment>
<keyword evidence="3" id="KW-1185">Reference proteome</keyword>
<keyword evidence="1" id="KW-0812">Transmembrane</keyword>
<keyword evidence="1" id="KW-0472">Membrane</keyword>
<organism evidence="2 3">
    <name type="scientific">Elysia marginata</name>
    <dbReference type="NCBI Taxonomy" id="1093978"/>
    <lineage>
        <taxon>Eukaryota</taxon>
        <taxon>Metazoa</taxon>
        <taxon>Spiralia</taxon>
        <taxon>Lophotrochozoa</taxon>
        <taxon>Mollusca</taxon>
        <taxon>Gastropoda</taxon>
        <taxon>Heterobranchia</taxon>
        <taxon>Euthyneura</taxon>
        <taxon>Panpulmonata</taxon>
        <taxon>Sacoglossa</taxon>
        <taxon>Placobranchoidea</taxon>
        <taxon>Plakobranchidae</taxon>
        <taxon>Elysia</taxon>
    </lineage>
</organism>
<protein>
    <submittedName>
        <fullName evidence="2">Uncharacterized protein</fullName>
    </submittedName>
</protein>
<reference evidence="2 3" key="1">
    <citation type="journal article" date="2021" name="Elife">
        <title>Chloroplast acquisition without the gene transfer in kleptoplastic sea slugs, Plakobranchus ocellatus.</title>
        <authorList>
            <person name="Maeda T."/>
            <person name="Takahashi S."/>
            <person name="Yoshida T."/>
            <person name="Shimamura S."/>
            <person name="Takaki Y."/>
            <person name="Nagai Y."/>
            <person name="Toyoda A."/>
            <person name="Suzuki Y."/>
            <person name="Arimoto A."/>
            <person name="Ishii H."/>
            <person name="Satoh N."/>
            <person name="Nishiyama T."/>
            <person name="Hasebe M."/>
            <person name="Maruyama T."/>
            <person name="Minagawa J."/>
            <person name="Obokata J."/>
            <person name="Shigenobu S."/>
        </authorList>
    </citation>
    <scope>NUCLEOTIDE SEQUENCE [LARGE SCALE GENOMIC DNA]</scope>
</reference>
<dbReference type="AlphaFoldDB" id="A0AAV4EZ86"/>
<name>A0AAV4EZ86_9GAST</name>
<gene>
    <name evidence="2" type="ORF">ElyMa_005548800</name>
</gene>
<proteinExistence type="predicted"/>